<dbReference type="SMART" id="SM00306">
    <property type="entry name" value="HintN"/>
    <property type="match status" value="1"/>
</dbReference>
<dbReference type="PANTHER" id="PTHR32305:SF17">
    <property type="entry name" value="TRNA NUCLEASE WAPA"/>
    <property type="match status" value="1"/>
</dbReference>
<dbReference type="SUPFAM" id="SSF51294">
    <property type="entry name" value="Hedgehog/intein (Hint) domain"/>
    <property type="match status" value="1"/>
</dbReference>
<accession>A0A5N6AND4</accession>
<gene>
    <name evidence="3" type="ORF">FH607_003040</name>
</gene>
<dbReference type="InterPro" id="IPR031325">
    <property type="entry name" value="RHS_repeat"/>
</dbReference>
<dbReference type="InterPro" id="IPR050708">
    <property type="entry name" value="T6SS_VgrG/RHS"/>
</dbReference>
<dbReference type="InterPro" id="IPR003587">
    <property type="entry name" value="Hint_dom_N"/>
</dbReference>
<dbReference type="Pfam" id="PF05593">
    <property type="entry name" value="RHS_repeat"/>
    <property type="match status" value="2"/>
</dbReference>
<sequence>METVAVACSATPDRATQVITDQRLAYDGLGYGSTPTVGDLTATAQLTAHDGTTATYRESGSTFDRYGRQLTATDLTADVTATGDTVERTARDDGRTVTTAYQPATGLPATVTQTSPPADPDDPATAQTNVIALDPLRALPVRTTDTNGHQTVLRHDALGRASHVWLPDRDPDDTPTYQFDYRFVEGSPVAVRTRTIGVDGEQDSSYVLYDGLLRERQTQDPGPDGGRLLTDTLYNALGLPHRTHAPYHGSGAPANQLYLPDVPQIETQTRLSYDALGRETRRQLVAGNGDGGAVLGTTEIHYFGDRTTVIPPEGDTATTTIQDARGRTTELRQHHERTPDAAFDATRYAYTPGDQLARVTDPAGNEWTYEHDQLGRLTRAHDPDAGTTVTVHDDRDQVTSTTDARGETLAYAYDNLGRRTELSDGAGETLATWEYDTVPGAQGQLAAATRHEDGEPYTTRVLEYDALYRALRTEVTIPESEGALAGSYETATSYAASGLPEAYTYPAAGNLSPLTVTPRYEDGTRRQVGLDGSQGLYTRTNYSLTGKPLQFEMKLDPDAYEAAWVTNTYEWGTQRLKTSWTMRFLAGGPDRYETYSYDEAGNVTSINDVSLTGSETQCFRYDHLRRLTEAWAQTEEECAADPADATIGGPAPYWHSYAYDLSGNRLTETFHERDTTRTYAYPEAGGPQPHTLTSVVEETPEVTSLEEYAYDEAGNTVSRQTGGDTQELAWSAEGRLTEVTEADGTRTEYLYDAEGNRLIGRTPTETTLYLGHTEVVLPAGATSARATRYVDAGGGHLVVLEDNGDISYTLADHLGTARVAVDAWTLEASQRRVLPFGEIRGADADSWPGTRGYVGGTTDTSTGLTHLGAREYDPATGRFLSLDPVLDLTDPQQIHGYTYANNNPLTFADPSGLFFKDIVRGIKSGVRKITNATRQTVGSAGRTWSNRASQAARDYRCGFSCSRQDAQGYQPQCDDACRAAALYRCGWACTDEMPVPEQPPVWMQALGQFLYSAIPLVDLPTCLADSDVGACLDTGTDLAGSLKAAFIAVRAVVPDTTRRSGDGALCNSFVPGTRVLMADGTSRPIEEVRIGDEVVATDPETGETSARTVTAEIATTGTKYLTRLVVDTEDGRAVLVATDDHPVWNETTRSWTEAADLPPGAKLAAPDGTMTRVAASTRHTRGTAVHNLTVEGPHTYYVLAGATPVLAHNADCIIGTRQLDHAWEQHSHGGSYHRDGRMENVFAEDIDKSRFGGMVNEAVENGVEVPRANADPRSGHYIDYDFGDVEVGAMGQNGMRVVVDGAGNFVTAMPRFIY</sequence>
<dbReference type="NCBIfam" id="TIGR01643">
    <property type="entry name" value="YD_repeat_2x"/>
    <property type="match status" value="3"/>
</dbReference>
<feature type="domain" description="Hint" evidence="2">
    <location>
        <begin position="1066"/>
        <end position="1167"/>
    </location>
</feature>
<protein>
    <recommendedName>
        <fullName evidence="2">Hint domain-containing protein</fullName>
    </recommendedName>
</protein>
<keyword evidence="1" id="KW-0677">Repeat</keyword>
<dbReference type="EMBL" id="VDLY02000002">
    <property type="protein sequence ID" value="KAB8169725.1"/>
    <property type="molecule type" value="Genomic_DNA"/>
</dbReference>
<evidence type="ECO:0000313" key="4">
    <source>
        <dbReference type="Proteomes" id="UP000314251"/>
    </source>
</evidence>
<dbReference type="NCBIfam" id="TIGR03696">
    <property type="entry name" value="Rhs_assc_core"/>
    <property type="match status" value="1"/>
</dbReference>
<reference evidence="3" key="1">
    <citation type="submission" date="2019-10" db="EMBL/GenBank/DDBJ databases">
        <title>Nonomuraea sp. nov., isolated from Phyllanthus amarus.</title>
        <authorList>
            <person name="Klykleung N."/>
            <person name="Tanasupawat S."/>
        </authorList>
    </citation>
    <scope>NUCLEOTIDE SEQUENCE [LARGE SCALE GENOMIC DNA]</scope>
    <source>
        <strain evidence="3">3MP-10</strain>
    </source>
</reference>
<keyword evidence="4" id="KW-1185">Reference proteome</keyword>
<name>A0A5N6AND4_9ACTN</name>
<dbReference type="Proteomes" id="UP000314251">
    <property type="component" value="Unassembled WGS sequence"/>
</dbReference>
<proteinExistence type="predicted"/>
<evidence type="ECO:0000313" key="3">
    <source>
        <dbReference type="EMBL" id="KAB8169725.1"/>
    </source>
</evidence>
<dbReference type="Pfam" id="PF07591">
    <property type="entry name" value="PT-HINT"/>
    <property type="match status" value="1"/>
</dbReference>
<dbReference type="RefSeq" id="WP_139666023.1">
    <property type="nucleotide sequence ID" value="NZ_VDLY02000002.1"/>
</dbReference>
<dbReference type="OrthoDB" id="291011at2"/>
<dbReference type="Pfam" id="PF25023">
    <property type="entry name" value="TEN_YD-shell"/>
    <property type="match status" value="1"/>
</dbReference>
<dbReference type="PANTHER" id="PTHR32305">
    <property type="match status" value="1"/>
</dbReference>
<comment type="caution">
    <text evidence="3">The sequence shown here is derived from an EMBL/GenBank/DDBJ whole genome shotgun (WGS) entry which is preliminary data.</text>
</comment>
<dbReference type="CDD" id="cd00081">
    <property type="entry name" value="Hint"/>
    <property type="match status" value="1"/>
</dbReference>
<dbReference type="InterPro" id="IPR006530">
    <property type="entry name" value="YD"/>
</dbReference>
<dbReference type="InterPro" id="IPR056823">
    <property type="entry name" value="TEN-like_YD-shell"/>
</dbReference>
<organism evidence="3 4">
    <name type="scientific">Streptomyces mimosae</name>
    <dbReference type="NCBI Taxonomy" id="2586635"/>
    <lineage>
        <taxon>Bacteria</taxon>
        <taxon>Bacillati</taxon>
        <taxon>Actinomycetota</taxon>
        <taxon>Actinomycetes</taxon>
        <taxon>Kitasatosporales</taxon>
        <taxon>Streptomycetaceae</taxon>
        <taxon>Streptomyces</taxon>
    </lineage>
</organism>
<evidence type="ECO:0000259" key="2">
    <source>
        <dbReference type="SMART" id="SM00306"/>
    </source>
</evidence>
<dbReference type="Gene3D" id="2.170.16.10">
    <property type="entry name" value="Hedgehog/Intein (Hint) domain"/>
    <property type="match status" value="1"/>
</dbReference>
<dbReference type="Gene3D" id="2.180.10.10">
    <property type="entry name" value="RHS repeat-associated core"/>
    <property type="match status" value="1"/>
</dbReference>
<dbReference type="InterPro" id="IPR022385">
    <property type="entry name" value="Rhs_assc_core"/>
</dbReference>
<evidence type="ECO:0000256" key="1">
    <source>
        <dbReference type="ARBA" id="ARBA00022737"/>
    </source>
</evidence>
<dbReference type="InterPro" id="IPR036844">
    <property type="entry name" value="Hint_dom_sf"/>
</dbReference>